<protein>
    <submittedName>
        <fullName evidence="2">Helix-turn-helix domain-containing protein</fullName>
    </submittedName>
</protein>
<evidence type="ECO:0000256" key="1">
    <source>
        <dbReference type="SAM" id="MobiDB-lite"/>
    </source>
</evidence>
<evidence type="ECO:0000313" key="3">
    <source>
        <dbReference type="Proteomes" id="UP000626026"/>
    </source>
</evidence>
<dbReference type="Gene3D" id="1.10.10.10">
    <property type="entry name" value="Winged helix-like DNA-binding domain superfamily/Winged helix DNA-binding domain"/>
    <property type="match status" value="1"/>
</dbReference>
<name>A0ABR7RS36_9PROT</name>
<keyword evidence="3" id="KW-1185">Reference proteome</keyword>
<dbReference type="InterPro" id="IPR036390">
    <property type="entry name" value="WH_DNA-bd_sf"/>
</dbReference>
<feature type="region of interest" description="Disordered" evidence="1">
    <location>
        <begin position="244"/>
        <end position="268"/>
    </location>
</feature>
<accession>A0ABR7RS36</accession>
<dbReference type="Pfam" id="PF13730">
    <property type="entry name" value="HTH_36"/>
    <property type="match status" value="1"/>
</dbReference>
<dbReference type="EMBL" id="JACTVA010000041">
    <property type="protein sequence ID" value="MBC9208917.1"/>
    <property type="molecule type" value="Genomic_DNA"/>
</dbReference>
<evidence type="ECO:0000313" key="2">
    <source>
        <dbReference type="EMBL" id="MBC9208917.1"/>
    </source>
</evidence>
<feature type="compositionally biased region" description="Low complexity" evidence="1">
    <location>
        <begin position="245"/>
        <end position="259"/>
    </location>
</feature>
<organism evidence="2 3">
    <name type="scientific">Teichococcus aerophilus</name>
    <dbReference type="NCBI Taxonomy" id="1224513"/>
    <lineage>
        <taxon>Bacteria</taxon>
        <taxon>Pseudomonadati</taxon>
        <taxon>Pseudomonadota</taxon>
        <taxon>Alphaproteobacteria</taxon>
        <taxon>Acetobacterales</taxon>
        <taxon>Roseomonadaceae</taxon>
        <taxon>Roseomonas</taxon>
    </lineage>
</organism>
<reference evidence="2 3" key="1">
    <citation type="journal article" date="2013" name="Int. J. Syst. Evol. Microbiol.">
        <title>Roseomonas aerophila sp. nov., isolated from air.</title>
        <authorList>
            <person name="Kim S.J."/>
            <person name="Weon H.Y."/>
            <person name="Ahn J.H."/>
            <person name="Hong S.B."/>
            <person name="Seok S.J."/>
            <person name="Whang K.S."/>
            <person name="Kwon S.W."/>
        </authorList>
    </citation>
    <scope>NUCLEOTIDE SEQUENCE [LARGE SCALE GENOMIC DNA]</scope>
    <source>
        <strain evidence="2 3">NBRC 108923</strain>
    </source>
</reference>
<dbReference type="RefSeq" id="WP_187786067.1">
    <property type="nucleotide sequence ID" value="NZ_JACTVA010000041.1"/>
</dbReference>
<dbReference type="InterPro" id="IPR036388">
    <property type="entry name" value="WH-like_DNA-bd_sf"/>
</dbReference>
<feature type="compositionally biased region" description="Polar residues" evidence="1">
    <location>
        <begin position="115"/>
        <end position="125"/>
    </location>
</feature>
<dbReference type="SUPFAM" id="SSF46785">
    <property type="entry name" value="Winged helix' DNA-binding domain"/>
    <property type="match status" value="1"/>
</dbReference>
<comment type="caution">
    <text evidence="2">The sequence shown here is derived from an EMBL/GenBank/DDBJ whole genome shotgun (WGS) entry which is preliminary data.</text>
</comment>
<feature type="region of interest" description="Disordered" evidence="1">
    <location>
        <begin position="161"/>
        <end position="195"/>
    </location>
</feature>
<gene>
    <name evidence="2" type="ORF">IBL26_18870</name>
</gene>
<dbReference type="Proteomes" id="UP000626026">
    <property type="component" value="Unassembled WGS sequence"/>
</dbReference>
<sequence length="339" mass="36722">MSIPCMNWVKGMHRTRIKPSPRTVLRELADFADERDGCWPSVQLICDCTSLSKRAVLDALAVLEEMGLITVQRRHRTSSRYRLNRHLDLTQPALGAPSAPKKPKAQKPSKESSQDNDLSDSSAPNSGLGANGAPKADAQDLASCGADSVAHAVQISSFLGAAAAPQPPKNHQGTTRGRGASARPTPLPPDWQPGEAGEAYARRLGLDPAPLTVRFRKTFLASGKRLADWSQRWELWCDEDAAEKGSAAPTAAPTSAGPSIERDERGLTSSDRGWLAKWQAKIDAEEHPGQLEDMLGRMLSQEGKAELVRLKAALSQTPAKGAEFFRPSQPQRGIIFTRP</sequence>
<feature type="region of interest" description="Disordered" evidence="1">
    <location>
        <begin position="82"/>
        <end position="138"/>
    </location>
</feature>
<proteinExistence type="predicted"/>